<keyword evidence="2 3" id="KW-0040">ANK repeat</keyword>
<reference evidence="4 6" key="1">
    <citation type="journal article" date="2013" name="Curr. Biol.">
        <title>Shared signatures of parasitism and phylogenomics unite Cryptomycota and microsporidia.</title>
        <authorList>
            <person name="James T.Y."/>
            <person name="Pelin A."/>
            <person name="Bonen L."/>
            <person name="Ahrendt S."/>
            <person name="Sain D."/>
            <person name="Corradi N."/>
            <person name="Stajich J.E."/>
        </authorList>
    </citation>
    <scope>NUCLEOTIDE SEQUENCE [LARGE SCALE GENOMIC DNA]</scope>
    <source>
        <strain evidence="4 6">CSF55</strain>
        <strain evidence="4 6">CSF55</strain>
    </source>
</reference>
<dbReference type="OrthoDB" id="10057496at2759"/>
<gene>
    <name evidence="4" type="ORF">O9G_001916</name>
    <name evidence="5" type="ORF">ROZALSC1DRAFT_27252</name>
</gene>
<dbReference type="InterPro" id="IPR036770">
    <property type="entry name" value="Ankyrin_rpt-contain_sf"/>
</dbReference>
<dbReference type="EMBL" id="KE560937">
    <property type="protein sequence ID" value="EPZ34614.1"/>
    <property type="molecule type" value="Genomic_DNA"/>
</dbReference>
<keyword evidence="6" id="KW-1185">Reference proteome</keyword>
<dbReference type="Gene3D" id="1.25.40.20">
    <property type="entry name" value="Ankyrin repeat-containing domain"/>
    <property type="match status" value="1"/>
</dbReference>
<dbReference type="STRING" id="988480.A0A075AWX1"/>
<dbReference type="GO" id="GO:0004842">
    <property type="term" value="F:ubiquitin-protein transferase activity"/>
    <property type="evidence" value="ECO:0007669"/>
    <property type="project" value="TreeGrafter"/>
</dbReference>
<dbReference type="GO" id="GO:0085020">
    <property type="term" value="P:protein K6-linked ubiquitination"/>
    <property type="evidence" value="ECO:0007669"/>
    <property type="project" value="TreeGrafter"/>
</dbReference>
<dbReference type="Proteomes" id="UP000281549">
    <property type="component" value="Unassembled WGS sequence"/>
</dbReference>
<evidence type="ECO:0000313" key="4">
    <source>
        <dbReference type="EMBL" id="EPZ34614.1"/>
    </source>
</evidence>
<dbReference type="PROSITE" id="PS50297">
    <property type="entry name" value="ANK_REP_REGION"/>
    <property type="match status" value="2"/>
</dbReference>
<protein>
    <submittedName>
        <fullName evidence="5">Ankyrin</fullName>
    </submittedName>
</protein>
<evidence type="ECO:0000256" key="1">
    <source>
        <dbReference type="ARBA" id="ARBA00022737"/>
    </source>
</evidence>
<evidence type="ECO:0000313" key="7">
    <source>
        <dbReference type="Proteomes" id="UP000281549"/>
    </source>
</evidence>
<dbReference type="PANTHER" id="PTHR24171:SF8">
    <property type="entry name" value="BRCA1-ASSOCIATED RING DOMAIN PROTEIN 1"/>
    <property type="match status" value="1"/>
</dbReference>
<evidence type="ECO:0000313" key="5">
    <source>
        <dbReference type="EMBL" id="RKP21323.1"/>
    </source>
</evidence>
<proteinExistence type="predicted"/>
<dbReference type="Proteomes" id="UP000030755">
    <property type="component" value="Unassembled WGS sequence"/>
</dbReference>
<reference evidence="7" key="2">
    <citation type="journal article" date="2018" name="Nat. Microbiol.">
        <title>Leveraging single-cell genomics to expand the fungal tree of life.</title>
        <authorList>
            <person name="Ahrendt S.R."/>
            <person name="Quandt C.A."/>
            <person name="Ciobanu D."/>
            <person name="Clum A."/>
            <person name="Salamov A."/>
            <person name="Andreopoulos B."/>
            <person name="Cheng J.F."/>
            <person name="Woyke T."/>
            <person name="Pelin A."/>
            <person name="Henrissat B."/>
            <person name="Reynolds N.K."/>
            <person name="Benny G.L."/>
            <person name="Smith M.E."/>
            <person name="James T.Y."/>
            <person name="Grigoriev I.V."/>
        </authorList>
    </citation>
    <scope>NUCLEOTIDE SEQUENCE [LARGE SCALE GENOMIC DNA]</scope>
    <source>
        <strain evidence="7">CSF55</strain>
    </source>
</reference>
<dbReference type="SUPFAM" id="SSF48403">
    <property type="entry name" value="Ankyrin repeat"/>
    <property type="match status" value="1"/>
</dbReference>
<dbReference type="PROSITE" id="PS50088">
    <property type="entry name" value="ANK_REPEAT"/>
    <property type="match status" value="2"/>
</dbReference>
<keyword evidence="1" id="KW-0677">Repeat</keyword>
<feature type="repeat" description="ANK" evidence="3">
    <location>
        <begin position="70"/>
        <end position="102"/>
    </location>
</feature>
<organism evidence="4 6">
    <name type="scientific">Rozella allomycis (strain CSF55)</name>
    <dbReference type="NCBI Taxonomy" id="988480"/>
    <lineage>
        <taxon>Eukaryota</taxon>
        <taxon>Fungi</taxon>
        <taxon>Fungi incertae sedis</taxon>
        <taxon>Cryptomycota</taxon>
        <taxon>Cryptomycota incertae sedis</taxon>
        <taxon>Rozella</taxon>
    </lineage>
</organism>
<dbReference type="OMA" id="HASAMEE"/>
<dbReference type="EMBL" id="ML004965">
    <property type="protein sequence ID" value="RKP21323.1"/>
    <property type="molecule type" value="Genomic_DNA"/>
</dbReference>
<evidence type="ECO:0000256" key="3">
    <source>
        <dbReference type="PROSITE-ProRule" id="PRU00023"/>
    </source>
</evidence>
<dbReference type="PANTHER" id="PTHR24171">
    <property type="entry name" value="ANKYRIN REPEAT DOMAIN-CONTAINING PROTEIN 39-RELATED"/>
    <property type="match status" value="1"/>
</dbReference>
<sequence length="141" mass="15972">MVQEFCDFVECARFNELEEMKAMYVNPIEAKDNRGNTALHMAAANGHIEIIKYLLELNSTKQFLDAQNDNLNTALHWATLNGHVDVVSRLLKAGASVLIKNDQEKTPFYEAENRGFAEIVSLMEEMVPENEAEEELQKLGI</sequence>
<feature type="repeat" description="ANK" evidence="3">
    <location>
        <begin position="34"/>
        <end position="66"/>
    </location>
</feature>
<dbReference type="AlphaFoldDB" id="A0A075AWX1"/>
<name>A0A075AWX1_ROZAC</name>
<dbReference type="Pfam" id="PF12796">
    <property type="entry name" value="Ank_2"/>
    <property type="match status" value="1"/>
</dbReference>
<dbReference type="PRINTS" id="PR01415">
    <property type="entry name" value="ANKYRIN"/>
</dbReference>
<evidence type="ECO:0000256" key="2">
    <source>
        <dbReference type="ARBA" id="ARBA00023043"/>
    </source>
</evidence>
<dbReference type="SMART" id="SM00248">
    <property type="entry name" value="ANK"/>
    <property type="match status" value="2"/>
</dbReference>
<dbReference type="InterPro" id="IPR002110">
    <property type="entry name" value="Ankyrin_rpt"/>
</dbReference>
<evidence type="ECO:0000313" key="6">
    <source>
        <dbReference type="Proteomes" id="UP000030755"/>
    </source>
</evidence>
<reference evidence="5" key="3">
    <citation type="submission" date="2018-08" db="EMBL/GenBank/DDBJ databases">
        <title>Leveraging single-cell genomics to expand the Fungal Tree of Life.</title>
        <authorList>
            <consortium name="DOE Joint Genome Institute"/>
            <person name="Ahrendt S.R."/>
            <person name="Quandt C.A."/>
            <person name="Ciobanu D."/>
            <person name="Clum A."/>
            <person name="Salamov A."/>
            <person name="Andreopoulos B."/>
            <person name="Cheng J.-F."/>
            <person name="Woyke T."/>
            <person name="Pelin A."/>
            <person name="Henrissat B."/>
            <person name="Reynolds N."/>
            <person name="Benny G.L."/>
            <person name="Smith M.E."/>
            <person name="James T.Y."/>
            <person name="Grigoriev I.V."/>
        </authorList>
    </citation>
    <scope>NUCLEOTIDE SEQUENCE</scope>
    <source>
        <strain evidence="5">CSF55</strain>
    </source>
</reference>
<accession>A0A075AWX1</accession>
<dbReference type="HOGENOM" id="CLU_000134_20_2_1"/>